<keyword evidence="2" id="KW-1185">Reference proteome</keyword>
<proteinExistence type="predicted"/>
<dbReference type="RefSeq" id="WP_161070509.1">
    <property type="nucleotide sequence ID" value="NZ_CP086370.1"/>
</dbReference>
<evidence type="ECO:0000313" key="2">
    <source>
        <dbReference type="Proteomes" id="UP000450676"/>
    </source>
</evidence>
<dbReference type="EMBL" id="WWCU01000002">
    <property type="protein sequence ID" value="MYN06114.1"/>
    <property type="molecule type" value="Genomic_DNA"/>
</dbReference>
<dbReference type="Proteomes" id="UP000450676">
    <property type="component" value="Unassembled WGS sequence"/>
</dbReference>
<organism evidence="1 2">
    <name type="scientific">Pseudoduganella aquatica</name>
    <dbReference type="NCBI Taxonomy" id="2660641"/>
    <lineage>
        <taxon>Bacteria</taxon>
        <taxon>Pseudomonadati</taxon>
        <taxon>Pseudomonadota</taxon>
        <taxon>Betaproteobacteria</taxon>
        <taxon>Burkholderiales</taxon>
        <taxon>Oxalobacteraceae</taxon>
        <taxon>Telluria group</taxon>
        <taxon>Pseudoduganella</taxon>
    </lineage>
</organism>
<sequence length="212" mass="23669">MRFYFLHNDKMLTTPASQGGCGVTEQEIREITVWQNNMDYKFELHLENHGPYVYIFPDGRKPGQKNMPRYSFGGGRVSTFDSDDSLTAGIRADVRAVVDGNLALFARIHERFYGQGGVAKKMADRDDGPRHAYFVCNNPVCSGRARPVTVEFSSAAAMRREIKVSHSHNINTAEYPVIRCPKTTCGWSMDLVEKLDAPDIGAPSKDTIQFGA</sequence>
<protein>
    <submittedName>
        <fullName evidence="1">Uncharacterized protein</fullName>
    </submittedName>
</protein>
<evidence type="ECO:0000313" key="1">
    <source>
        <dbReference type="EMBL" id="MYN06114.1"/>
    </source>
</evidence>
<name>A0A7X4KJJ9_9BURK</name>
<accession>A0A7X4KJJ9</accession>
<reference evidence="1 2" key="1">
    <citation type="submission" date="2019-12" db="EMBL/GenBank/DDBJ databases">
        <title>Novel species isolated from a subtropical stream in China.</title>
        <authorList>
            <person name="Lu H."/>
        </authorList>
    </citation>
    <scope>NUCLEOTIDE SEQUENCE [LARGE SCALE GENOMIC DNA]</scope>
    <source>
        <strain evidence="1 2">FT127W</strain>
    </source>
</reference>
<gene>
    <name evidence="1" type="ORF">GTP77_02055</name>
</gene>
<comment type="caution">
    <text evidence="1">The sequence shown here is derived from an EMBL/GenBank/DDBJ whole genome shotgun (WGS) entry which is preliminary data.</text>
</comment>
<dbReference type="AlphaFoldDB" id="A0A7X4KJJ9"/>